<evidence type="ECO:0000313" key="3">
    <source>
        <dbReference type="Proteomes" id="UP001597542"/>
    </source>
</evidence>
<gene>
    <name evidence="2" type="ORF">ACFSUT_27400</name>
</gene>
<protein>
    <submittedName>
        <fullName evidence="2">Uncharacterized protein</fullName>
    </submittedName>
</protein>
<dbReference type="Proteomes" id="UP001597542">
    <property type="component" value="Unassembled WGS sequence"/>
</dbReference>
<feature type="region of interest" description="Disordered" evidence="1">
    <location>
        <begin position="91"/>
        <end position="122"/>
    </location>
</feature>
<reference evidence="3" key="1">
    <citation type="journal article" date="2019" name="Int. J. Syst. Evol. Microbiol.">
        <title>The Global Catalogue of Microorganisms (GCM) 10K type strain sequencing project: providing services to taxonomists for standard genome sequencing and annotation.</title>
        <authorList>
            <consortium name="The Broad Institute Genomics Platform"/>
            <consortium name="The Broad Institute Genome Sequencing Center for Infectious Disease"/>
            <person name="Wu L."/>
            <person name="Ma J."/>
        </authorList>
    </citation>
    <scope>NUCLEOTIDE SEQUENCE [LARGE SCALE GENOMIC DNA]</scope>
    <source>
        <strain evidence="3">CGMCC 4.7638</strain>
    </source>
</reference>
<dbReference type="RefSeq" id="WP_344283527.1">
    <property type="nucleotide sequence ID" value="NZ_BAAAHV010000022.1"/>
</dbReference>
<keyword evidence="3" id="KW-1185">Reference proteome</keyword>
<comment type="caution">
    <text evidence="2">The sequence shown here is derived from an EMBL/GenBank/DDBJ whole genome shotgun (WGS) entry which is preliminary data.</text>
</comment>
<evidence type="ECO:0000313" key="2">
    <source>
        <dbReference type="EMBL" id="MFD2484033.1"/>
    </source>
</evidence>
<sequence>MSRKVTLPRDTAGTTGHPSDDEFRRLTDKSMTNLHRSIFDGCGGHYAYAQNDPANNSDPTGASMLGGIGKLIVATGAAIVGGTAVAAESQAMRLGQSKRPPCTGQRAQGRPALGSARRPDRT</sequence>
<organism evidence="2 3">
    <name type="scientific">Amycolatopsis albidoflavus</name>
    <dbReference type="NCBI Taxonomy" id="102226"/>
    <lineage>
        <taxon>Bacteria</taxon>
        <taxon>Bacillati</taxon>
        <taxon>Actinomycetota</taxon>
        <taxon>Actinomycetes</taxon>
        <taxon>Pseudonocardiales</taxon>
        <taxon>Pseudonocardiaceae</taxon>
        <taxon>Amycolatopsis</taxon>
    </lineage>
</organism>
<proteinExistence type="predicted"/>
<feature type="region of interest" description="Disordered" evidence="1">
    <location>
        <begin position="1"/>
        <end position="24"/>
    </location>
</feature>
<dbReference type="EMBL" id="JBHUKQ010000014">
    <property type="protein sequence ID" value="MFD2484033.1"/>
    <property type="molecule type" value="Genomic_DNA"/>
</dbReference>
<evidence type="ECO:0000256" key="1">
    <source>
        <dbReference type="SAM" id="MobiDB-lite"/>
    </source>
</evidence>
<name>A0ABW5I4H2_9PSEU</name>
<accession>A0ABW5I4H2</accession>